<keyword evidence="1" id="KW-0808">Transferase</keyword>
<dbReference type="SUPFAM" id="SSF53335">
    <property type="entry name" value="S-adenosyl-L-methionine-dependent methyltransferases"/>
    <property type="match status" value="1"/>
</dbReference>
<proteinExistence type="predicted"/>
<dbReference type="Pfam" id="PF13489">
    <property type="entry name" value="Methyltransf_23"/>
    <property type="match status" value="1"/>
</dbReference>
<dbReference type="PANTHER" id="PTHR43861:SF6">
    <property type="entry name" value="METHYLTRANSFERASE TYPE 11"/>
    <property type="match status" value="1"/>
</dbReference>
<dbReference type="PANTHER" id="PTHR43861">
    <property type="entry name" value="TRANS-ACONITATE 2-METHYLTRANSFERASE-RELATED"/>
    <property type="match status" value="1"/>
</dbReference>
<reference evidence="1" key="1">
    <citation type="submission" date="2019-02" db="EMBL/GenBank/DDBJ databases">
        <authorList>
            <person name="Gruber-Vodicka R. H."/>
            <person name="Seah K. B. B."/>
        </authorList>
    </citation>
    <scope>NUCLEOTIDE SEQUENCE</scope>
    <source>
        <strain evidence="1">BECK_BZ197</strain>
        <strain evidence="3">BECK_BZ198</strain>
        <strain evidence="2">BECK_BZ199</strain>
    </source>
</reference>
<dbReference type="InterPro" id="IPR029063">
    <property type="entry name" value="SAM-dependent_MTases_sf"/>
</dbReference>
<protein>
    <submittedName>
        <fullName evidence="1">Methyltransferase domain-containing protein</fullName>
    </submittedName>
</protein>
<dbReference type="AlphaFoldDB" id="A0A450XEP3"/>
<dbReference type="EMBL" id="CAADFO010000030">
    <property type="protein sequence ID" value="VFK27772.1"/>
    <property type="molecule type" value="Genomic_DNA"/>
</dbReference>
<dbReference type="CDD" id="cd02440">
    <property type="entry name" value="AdoMet_MTases"/>
    <property type="match status" value="1"/>
</dbReference>
<evidence type="ECO:0000313" key="3">
    <source>
        <dbReference type="EMBL" id="VFK75146.1"/>
    </source>
</evidence>
<dbReference type="Gene3D" id="3.40.50.150">
    <property type="entry name" value="Vaccinia Virus protein VP39"/>
    <property type="match status" value="1"/>
</dbReference>
<gene>
    <name evidence="1" type="ORF">BECKMB1821G_GA0114241_103014</name>
    <name evidence="3" type="ORF">BECKMB1821H_GA0114242_101628</name>
    <name evidence="2" type="ORF">BECKMB1821I_GA0114274_101428</name>
</gene>
<name>A0A450XEP3_9GAMM</name>
<evidence type="ECO:0000313" key="1">
    <source>
        <dbReference type="EMBL" id="VFK27772.1"/>
    </source>
</evidence>
<organism evidence="1">
    <name type="scientific">Candidatus Kentrum sp. MB</name>
    <dbReference type="NCBI Taxonomy" id="2138164"/>
    <lineage>
        <taxon>Bacteria</taxon>
        <taxon>Pseudomonadati</taxon>
        <taxon>Pseudomonadota</taxon>
        <taxon>Gammaproteobacteria</taxon>
        <taxon>Candidatus Kentrum</taxon>
    </lineage>
</organism>
<dbReference type="EMBL" id="CAADGH010000016">
    <property type="protein sequence ID" value="VFK75146.1"/>
    <property type="molecule type" value="Genomic_DNA"/>
</dbReference>
<keyword evidence="1" id="KW-0489">Methyltransferase</keyword>
<sequence>MRQRTTKELHKERIKLWDATISTRKKYIDKNTGFFKEEFVENRNCPVCNSAQHLFLFQKEGGIYVKCMDCSMVFLNPVFKDHALHDYYKNNHALQAEIVESDIQFYNRLYNQGLDQIENSLKNPSSRLILDIGCSSGTFLDAAKKRGWETYGIELNEAEFKQSVSKGHKVYSDSIQNMAPEETFDAITMWDVFEHIKEGESYLNFVKSCLNKTGIIFLQIPSSASLAARILHEECNMFDGLEHVNLYCMESISILFRKCGLKMMNVTTVISEIGVINNYLNYDNPYFGNSKNREDILSLVDEKTIHKNLLGYKYQITLSNTP</sequence>
<dbReference type="GO" id="GO:0032259">
    <property type="term" value="P:methylation"/>
    <property type="evidence" value="ECO:0007669"/>
    <property type="project" value="UniProtKB-KW"/>
</dbReference>
<dbReference type="GO" id="GO:0008168">
    <property type="term" value="F:methyltransferase activity"/>
    <property type="evidence" value="ECO:0007669"/>
    <property type="project" value="UniProtKB-KW"/>
</dbReference>
<evidence type="ECO:0000313" key="2">
    <source>
        <dbReference type="EMBL" id="VFK30238.1"/>
    </source>
</evidence>
<dbReference type="EMBL" id="CAADFQ010000014">
    <property type="protein sequence ID" value="VFK30238.1"/>
    <property type="molecule type" value="Genomic_DNA"/>
</dbReference>
<accession>A0A450XEP3</accession>